<dbReference type="HOGENOM" id="CLU_1259882_0_0_10"/>
<proteinExistence type="predicted"/>
<accession>I4AQP0</accession>
<gene>
    <name evidence="1" type="ordered locus">Fleli_3973</name>
</gene>
<dbReference type="RefSeq" id="WP_014799698.1">
    <property type="nucleotide sequence ID" value="NC_018018.1"/>
</dbReference>
<keyword evidence="2" id="KW-1185">Reference proteome</keyword>
<dbReference type="STRING" id="880071.Fleli_3973"/>
<sequence>MTLKEALFELINENVLIDFDERNESIELVETNDGNQTHTQEKKKTLLNSVTIIGIKSEDFIIAFKPDTDRFRFLGNLIKTKKEGDEKSRKPIKKSCDGIIFCKIKGVHYILVVELKSEKRNSLQEKYKAVKLFLTFLNETLKMYYDIEKNFTVINILFDRNLKSGKPRFLPAPSEREKNIQIYFQQGFNKPQENKTRIERILDALNEEIKGNNDITYLN</sequence>
<organism evidence="1 2">
    <name type="scientific">Bernardetia litoralis (strain ATCC 23117 / DSM 6794 / NBRC 15988 / NCIMB 1366 / Fx l1 / Sio-4)</name>
    <name type="common">Flexibacter litoralis</name>
    <dbReference type="NCBI Taxonomy" id="880071"/>
    <lineage>
        <taxon>Bacteria</taxon>
        <taxon>Pseudomonadati</taxon>
        <taxon>Bacteroidota</taxon>
        <taxon>Cytophagia</taxon>
        <taxon>Cytophagales</taxon>
        <taxon>Bernardetiaceae</taxon>
        <taxon>Bernardetia</taxon>
    </lineage>
</organism>
<evidence type="ECO:0000313" key="1">
    <source>
        <dbReference type="EMBL" id="AFM06275.1"/>
    </source>
</evidence>
<dbReference type="Proteomes" id="UP000006054">
    <property type="component" value="Chromosome"/>
</dbReference>
<dbReference type="KEGG" id="fli:Fleli_3973"/>
<dbReference type="OrthoDB" id="5330074at2"/>
<name>I4AQP0_BERLS</name>
<dbReference type="AlphaFoldDB" id="I4AQP0"/>
<reference evidence="2" key="1">
    <citation type="submission" date="2012-06" db="EMBL/GenBank/DDBJ databases">
        <title>The complete genome of Flexibacter litoralis DSM 6794.</title>
        <authorList>
            <person name="Lucas S."/>
            <person name="Copeland A."/>
            <person name="Lapidus A."/>
            <person name="Glavina del Rio T."/>
            <person name="Dalin E."/>
            <person name="Tice H."/>
            <person name="Bruce D."/>
            <person name="Goodwin L."/>
            <person name="Pitluck S."/>
            <person name="Peters L."/>
            <person name="Ovchinnikova G."/>
            <person name="Lu M."/>
            <person name="Kyrpides N."/>
            <person name="Mavromatis K."/>
            <person name="Ivanova N."/>
            <person name="Brettin T."/>
            <person name="Detter J.C."/>
            <person name="Han C."/>
            <person name="Larimer F."/>
            <person name="Land M."/>
            <person name="Hauser L."/>
            <person name="Markowitz V."/>
            <person name="Cheng J.-F."/>
            <person name="Hugenholtz P."/>
            <person name="Woyke T."/>
            <person name="Wu D."/>
            <person name="Spring S."/>
            <person name="Lang E."/>
            <person name="Kopitz M."/>
            <person name="Brambilla E."/>
            <person name="Klenk H.-P."/>
            <person name="Eisen J.A."/>
        </authorList>
    </citation>
    <scope>NUCLEOTIDE SEQUENCE [LARGE SCALE GENOMIC DNA]</scope>
    <source>
        <strain evidence="2">ATCC 23117 / DSM 6794 / NBRC 15988 / NCIMB 1366 / Sio-4</strain>
    </source>
</reference>
<evidence type="ECO:0000313" key="2">
    <source>
        <dbReference type="Proteomes" id="UP000006054"/>
    </source>
</evidence>
<protein>
    <submittedName>
        <fullName evidence="1">Uncharacterized protein</fullName>
    </submittedName>
</protein>
<dbReference type="EMBL" id="CP003345">
    <property type="protein sequence ID" value="AFM06275.1"/>
    <property type="molecule type" value="Genomic_DNA"/>
</dbReference>